<dbReference type="STRING" id="476652.DEAC_c08720"/>
<protein>
    <recommendedName>
        <fullName evidence="4">ABC-2 family transporter protein</fullName>
    </recommendedName>
</protein>
<feature type="transmembrane region" description="Helical" evidence="1">
    <location>
        <begin position="102"/>
        <end position="132"/>
    </location>
</feature>
<feature type="transmembrane region" description="Helical" evidence="1">
    <location>
        <begin position="171"/>
        <end position="193"/>
    </location>
</feature>
<evidence type="ECO:0000313" key="2">
    <source>
        <dbReference type="EMBL" id="KLU66938.1"/>
    </source>
</evidence>
<accession>A0A0J1FVD0</accession>
<dbReference type="AlphaFoldDB" id="A0A0J1FVD0"/>
<name>A0A0J1FVD0_9FIRM</name>
<dbReference type="PATRIC" id="fig|476652.3.peg.895"/>
<dbReference type="RefSeq" id="WP_047808804.1">
    <property type="nucleotide sequence ID" value="NZ_LDZY01000003.1"/>
</dbReference>
<comment type="caution">
    <text evidence="2">The sequence shown here is derived from an EMBL/GenBank/DDBJ whole genome shotgun (WGS) entry which is preliminary data.</text>
</comment>
<dbReference type="Proteomes" id="UP000036356">
    <property type="component" value="Unassembled WGS sequence"/>
</dbReference>
<evidence type="ECO:0000313" key="3">
    <source>
        <dbReference type="Proteomes" id="UP000036356"/>
    </source>
</evidence>
<dbReference type="EMBL" id="LDZY01000003">
    <property type="protein sequence ID" value="KLU66938.1"/>
    <property type="molecule type" value="Genomic_DNA"/>
</dbReference>
<keyword evidence="1" id="KW-1133">Transmembrane helix</keyword>
<keyword evidence="1" id="KW-0472">Membrane</keyword>
<evidence type="ECO:0008006" key="4">
    <source>
        <dbReference type="Google" id="ProtNLM"/>
    </source>
</evidence>
<gene>
    <name evidence="2" type="ORF">DEAC_c08720</name>
</gene>
<evidence type="ECO:0000256" key="1">
    <source>
        <dbReference type="SAM" id="Phobius"/>
    </source>
</evidence>
<proteinExistence type="predicted"/>
<sequence>MSLNNNLLSIASRQYVYKLKANSSGVYSLIFIQVLALLFSLSGIQSMSSVSETLRVNVKYFSADIIISFTFIWIFFMSLRLTSINSKTMDFTLVTNRLSSHLSNIGLLLTTIIFGSISSSLMGFVLKIIMYFAFDRSQIGVNGFYPVFSDILLGIITTGLYMTLIASMGYLLGILIQIHVLFVVLYPAALFGLEKVNPQMLKLSFDFFASETSPLLFAIRIILSSLIVFSLSCLLSNRMEVRK</sequence>
<feature type="transmembrane region" description="Helical" evidence="1">
    <location>
        <begin position="144"/>
        <end position="164"/>
    </location>
</feature>
<feature type="transmembrane region" description="Helical" evidence="1">
    <location>
        <begin position="21"/>
        <end position="41"/>
    </location>
</feature>
<feature type="transmembrane region" description="Helical" evidence="1">
    <location>
        <begin position="213"/>
        <end position="235"/>
    </location>
</feature>
<feature type="transmembrane region" description="Helical" evidence="1">
    <location>
        <begin position="61"/>
        <end position="81"/>
    </location>
</feature>
<keyword evidence="3" id="KW-1185">Reference proteome</keyword>
<keyword evidence="1" id="KW-0812">Transmembrane</keyword>
<reference evidence="2 3" key="1">
    <citation type="submission" date="2015-06" db="EMBL/GenBank/DDBJ databases">
        <title>Draft genome of the moderately acidophilic sulfate reducer Candidatus Desulfosporosinus acididurans strain M1.</title>
        <authorList>
            <person name="Poehlein A."/>
            <person name="Petzsch P."/>
            <person name="Johnson B.D."/>
            <person name="Schloemann M."/>
            <person name="Daniel R."/>
            <person name="Muehling M."/>
        </authorList>
    </citation>
    <scope>NUCLEOTIDE SEQUENCE [LARGE SCALE GENOMIC DNA]</scope>
    <source>
        <strain evidence="2 3">M1</strain>
    </source>
</reference>
<organism evidence="2 3">
    <name type="scientific">Desulfosporosinus acididurans</name>
    <dbReference type="NCBI Taxonomy" id="476652"/>
    <lineage>
        <taxon>Bacteria</taxon>
        <taxon>Bacillati</taxon>
        <taxon>Bacillota</taxon>
        <taxon>Clostridia</taxon>
        <taxon>Eubacteriales</taxon>
        <taxon>Desulfitobacteriaceae</taxon>
        <taxon>Desulfosporosinus</taxon>
    </lineage>
</organism>